<dbReference type="eggNOG" id="COG0763">
    <property type="taxonomic scope" value="Bacteria"/>
</dbReference>
<dbReference type="AlphaFoldDB" id="D5EGD2"/>
<evidence type="ECO:0000313" key="1">
    <source>
        <dbReference type="EMBL" id="ADE57614.1"/>
    </source>
</evidence>
<dbReference type="GO" id="GO:0008915">
    <property type="term" value="F:lipid-A-disaccharide synthase activity"/>
    <property type="evidence" value="ECO:0007669"/>
    <property type="project" value="InterPro"/>
</dbReference>
<organism evidence="1 2">
    <name type="scientific">Aminobacterium colombiense (strain DSM 12261 / ALA-1)</name>
    <dbReference type="NCBI Taxonomy" id="572547"/>
    <lineage>
        <taxon>Bacteria</taxon>
        <taxon>Thermotogati</taxon>
        <taxon>Synergistota</taxon>
        <taxon>Synergistia</taxon>
        <taxon>Synergistales</taxon>
        <taxon>Aminobacteriaceae</taxon>
        <taxon>Aminobacterium</taxon>
    </lineage>
</organism>
<dbReference type="HOGENOM" id="CLU_023761_0_0_0"/>
<protein>
    <submittedName>
        <fullName evidence="1">Uncharacterized protein</fullName>
    </submittedName>
</protein>
<evidence type="ECO:0000313" key="2">
    <source>
        <dbReference type="Proteomes" id="UP000002366"/>
    </source>
</evidence>
<dbReference type="PANTHER" id="PTHR30372">
    <property type="entry name" value="LIPID-A-DISACCHARIDE SYNTHASE"/>
    <property type="match status" value="1"/>
</dbReference>
<reference evidence="1 2" key="1">
    <citation type="journal article" date="2010" name="Stand. Genomic Sci.">
        <title>Complete genome sequence of Aminobacterium colombiense type strain (ALA-1).</title>
        <authorList>
            <person name="Chertkov O."/>
            <person name="Sikorski J."/>
            <person name="Brambilla E."/>
            <person name="Lapidus A."/>
            <person name="Copeland A."/>
            <person name="Glavina Del Rio T."/>
            <person name="Nolan M."/>
            <person name="Lucas S."/>
            <person name="Tice H."/>
            <person name="Cheng J.F."/>
            <person name="Han C."/>
            <person name="Detter J.C."/>
            <person name="Bruce D."/>
            <person name="Tapia R."/>
            <person name="Goodwin L."/>
            <person name="Pitluck S."/>
            <person name="Liolios K."/>
            <person name="Ivanova N."/>
            <person name="Mavromatis K."/>
            <person name="Ovchinnikova G."/>
            <person name="Pati A."/>
            <person name="Chen A."/>
            <person name="Palaniappan K."/>
            <person name="Land M."/>
            <person name="Hauser L."/>
            <person name="Chang Y.J."/>
            <person name="Jeffries C.D."/>
            <person name="Spring S."/>
            <person name="Rohde M."/>
            <person name="Goker M."/>
            <person name="Bristow J."/>
            <person name="Eisen J.A."/>
            <person name="Markowitz V."/>
            <person name="Hugenholtz P."/>
            <person name="Kyrpides N.C."/>
            <person name="Klenk H.P."/>
        </authorList>
    </citation>
    <scope>NUCLEOTIDE SEQUENCE [LARGE SCALE GENOMIC DNA]</scope>
    <source>
        <strain evidence="2">DSM 12261 / ALA-1</strain>
    </source>
</reference>
<dbReference type="OrthoDB" id="2007at2"/>
<dbReference type="SUPFAM" id="SSF53756">
    <property type="entry name" value="UDP-Glycosyltransferase/glycogen phosphorylase"/>
    <property type="match status" value="1"/>
</dbReference>
<dbReference type="KEGG" id="aco:Amico_1497"/>
<gene>
    <name evidence="1" type="ordered locus">Amico_1497</name>
</gene>
<sequence>MNSVTLLVNGPGELWGWCRPLTRELKRRNKNVTIWILPCQFASGREGHAAMALGADEVKGPYSSANTLRAMNHHETDGIIQLGGDLFFGRHMGQKGKVPLFCYTYGRKKGLEHCSGVFTAFESMARSISPNAAVVGDLVKEGILMDDGPSPWLDRQGLKLVLFPGSRPAIRAKALPYLMEVVSLLREQTGPLQVATLLSPFSKAEERETWRSAGLNPAMAGTGVVLKNADMALTQPGTNTLELMHMGIPALVAVPFAFLREIPISGLKGLIASLPIFGPAVKEKVLRWKANHRTSYLAWPNRLSQSQIMKEVVGELSSKDVVREISALWFDHEERRAQKIKLCQLSGRSIETPSKKLCDMIERLCINE</sequence>
<proteinExistence type="predicted"/>
<dbReference type="GO" id="GO:0009245">
    <property type="term" value="P:lipid A biosynthetic process"/>
    <property type="evidence" value="ECO:0007669"/>
    <property type="project" value="InterPro"/>
</dbReference>
<dbReference type="EMBL" id="CP001997">
    <property type="protein sequence ID" value="ADE57614.1"/>
    <property type="molecule type" value="Genomic_DNA"/>
</dbReference>
<dbReference type="RefSeq" id="WP_013048877.1">
    <property type="nucleotide sequence ID" value="NC_014011.1"/>
</dbReference>
<accession>D5EGD2</accession>
<dbReference type="InterPro" id="IPR003835">
    <property type="entry name" value="Glyco_trans_19"/>
</dbReference>
<name>D5EGD2_AMICL</name>
<dbReference type="GO" id="GO:0016020">
    <property type="term" value="C:membrane"/>
    <property type="evidence" value="ECO:0007669"/>
    <property type="project" value="GOC"/>
</dbReference>
<dbReference type="Proteomes" id="UP000002366">
    <property type="component" value="Chromosome"/>
</dbReference>
<dbReference type="STRING" id="572547.Amico_1497"/>
<dbReference type="GO" id="GO:0005543">
    <property type="term" value="F:phospholipid binding"/>
    <property type="evidence" value="ECO:0007669"/>
    <property type="project" value="TreeGrafter"/>
</dbReference>
<keyword evidence="2" id="KW-1185">Reference proteome</keyword>
<dbReference type="PANTHER" id="PTHR30372:SF5">
    <property type="entry name" value="LIPID-A-DISACCHARIDE SYNTHASE"/>
    <property type="match status" value="1"/>
</dbReference>